<evidence type="ECO:0000259" key="1">
    <source>
        <dbReference type="Pfam" id="PF00685"/>
    </source>
</evidence>
<keyword evidence="3" id="KW-1185">Reference proteome</keyword>
<accession>A0ABV5JCM7</accession>
<evidence type="ECO:0000313" key="2">
    <source>
        <dbReference type="EMBL" id="MFB9231099.1"/>
    </source>
</evidence>
<dbReference type="Gene3D" id="3.40.50.300">
    <property type="entry name" value="P-loop containing nucleotide triphosphate hydrolases"/>
    <property type="match status" value="1"/>
</dbReference>
<evidence type="ECO:0000313" key="3">
    <source>
        <dbReference type="Proteomes" id="UP001589683"/>
    </source>
</evidence>
<dbReference type="Pfam" id="PF00685">
    <property type="entry name" value="Sulfotransfer_1"/>
    <property type="match status" value="1"/>
</dbReference>
<sequence>MLFDNLKLTHPSFHIVSAPRSGNHLVRTIFEAYSHRPTEGCLGIKSDPPIHSRKLNLEKKLITISDTRPIAFKAHRVREVFLREKNWDEASGLIFVLRDPVSAISSQLVRSGMMNNNPLKNMTRKRRLFLQDAVENYISLINLYKLWKENNKILVRFEDLISVEKQDSQIDLLLDFAGLDRRAIQSPIEELFSLGQESQLDKLKDRPRKQSKAKEQVSSIITYADVEKLLLGHM</sequence>
<dbReference type="SUPFAM" id="SSF52540">
    <property type="entry name" value="P-loop containing nucleoside triphosphate hydrolases"/>
    <property type="match status" value="1"/>
</dbReference>
<comment type="caution">
    <text evidence="2">The sequence shown here is derived from an EMBL/GenBank/DDBJ whole genome shotgun (WGS) entry which is preliminary data.</text>
</comment>
<dbReference type="RefSeq" id="WP_213890750.1">
    <property type="nucleotide sequence ID" value="NZ_JAGFNU010000014.1"/>
</dbReference>
<reference evidence="2 3" key="1">
    <citation type="submission" date="2024-09" db="EMBL/GenBank/DDBJ databases">
        <authorList>
            <person name="Sun Q."/>
            <person name="Mori K."/>
        </authorList>
    </citation>
    <scope>NUCLEOTIDE SEQUENCE [LARGE SCALE GENOMIC DNA]</scope>
    <source>
        <strain evidence="2 3">CECT 8726</strain>
    </source>
</reference>
<proteinExistence type="predicted"/>
<dbReference type="EMBL" id="JBHMEA010000015">
    <property type="protein sequence ID" value="MFB9231099.1"/>
    <property type="molecule type" value="Genomic_DNA"/>
</dbReference>
<protein>
    <submittedName>
        <fullName evidence="2">Sulfotransferase domain-containing protein</fullName>
    </submittedName>
</protein>
<gene>
    <name evidence="2" type="ORF">ACFFUT_04770</name>
</gene>
<dbReference type="InterPro" id="IPR000863">
    <property type="entry name" value="Sulfotransferase_dom"/>
</dbReference>
<organism evidence="2 3">
    <name type="scientific">Pseudohalocynthiibacter aestuariivivens</name>
    <dbReference type="NCBI Taxonomy" id="1591409"/>
    <lineage>
        <taxon>Bacteria</taxon>
        <taxon>Pseudomonadati</taxon>
        <taxon>Pseudomonadota</taxon>
        <taxon>Alphaproteobacteria</taxon>
        <taxon>Rhodobacterales</taxon>
        <taxon>Paracoccaceae</taxon>
        <taxon>Pseudohalocynthiibacter</taxon>
    </lineage>
</organism>
<dbReference type="Proteomes" id="UP001589683">
    <property type="component" value="Unassembled WGS sequence"/>
</dbReference>
<dbReference type="InterPro" id="IPR027417">
    <property type="entry name" value="P-loop_NTPase"/>
</dbReference>
<name>A0ABV5JCM7_9RHOB</name>
<feature type="domain" description="Sulfotransferase" evidence="1">
    <location>
        <begin position="14"/>
        <end position="212"/>
    </location>
</feature>